<evidence type="ECO:0000313" key="4">
    <source>
        <dbReference type="Proteomes" id="UP000013520"/>
    </source>
</evidence>
<keyword evidence="1" id="KW-0479">Metal-binding</keyword>
<dbReference type="Proteomes" id="UP000013520">
    <property type="component" value="Chromosome"/>
</dbReference>
<reference evidence="3 4" key="1">
    <citation type="submission" date="2012-01" db="EMBL/GenBank/DDBJ databases">
        <title>Complete sequence of Desulfotomaculum gibsoniae DSM 7213.</title>
        <authorList>
            <consortium name="US DOE Joint Genome Institute"/>
            <person name="Lucas S."/>
            <person name="Han J."/>
            <person name="Lapidus A."/>
            <person name="Cheng J.-F."/>
            <person name="Goodwin L."/>
            <person name="Pitluck S."/>
            <person name="Peters L."/>
            <person name="Ovchinnikova G."/>
            <person name="Teshima H."/>
            <person name="Detter J.C."/>
            <person name="Han C."/>
            <person name="Tapia R."/>
            <person name="Land M."/>
            <person name="Hauser L."/>
            <person name="Kyrpides N."/>
            <person name="Ivanova N."/>
            <person name="Pagani I."/>
            <person name="Parshina S."/>
            <person name="Plugge C."/>
            <person name="Muyzer G."/>
            <person name="Kuever J."/>
            <person name="Ivanova A."/>
            <person name="Nazina T."/>
            <person name="Klenk H.-P."/>
            <person name="Brambilla E."/>
            <person name="Spring S."/>
            <person name="Stams A.F."/>
            <person name="Woyke T."/>
        </authorList>
    </citation>
    <scope>NUCLEOTIDE SEQUENCE [LARGE SCALE GENOMIC DNA]</scope>
    <source>
        <strain evidence="3 4">DSM 7213</strain>
    </source>
</reference>
<dbReference type="HOGENOM" id="CLU_046006_5_2_9"/>
<keyword evidence="3" id="KW-0560">Oxidoreductase</keyword>
<dbReference type="InterPro" id="IPR029068">
    <property type="entry name" value="Glyas_Bleomycin-R_OHBP_Dase"/>
</dbReference>
<dbReference type="GO" id="GO:0046491">
    <property type="term" value="P:L-methylmalonyl-CoA metabolic process"/>
    <property type="evidence" value="ECO:0007669"/>
    <property type="project" value="TreeGrafter"/>
</dbReference>
<feature type="domain" description="VOC" evidence="2">
    <location>
        <begin position="5"/>
        <end position="131"/>
    </location>
</feature>
<dbReference type="KEGG" id="dgi:Desgi_1108"/>
<evidence type="ECO:0000256" key="1">
    <source>
        <dbReference type="ARBA" id="ARBA00022723"/>
    </source>
</evidence>
<dbReference type="InterPro" id="IPR037523">
    <property type="entry name" value="VOC_core"/>
</dbReference>
<gene>
    <name evidence="3" type="ORF">Desgi_1108</name>
</gene>
<proteinExistence type="predicted"/>
<dbReference type="EMBL" id="CP003273">
    <property type="protein sequence ID" value="AGL00633.1"/>
    <property type="molecule type" value="Genomic_DNA"/>
</dbReference>
<dbReference type="eggNOG" id="COG0346">
    <property type="taxonomic scope" value="Bacteria"/>
</dbReference>
<keyword evidence="3" id="KW-0223">Dioxygenase</keyword>
<dbReference type="InterPro" id="IPR051785">
    <property type="entry name" value="MMCE/EMCE_epimerase"/>
</dbReference>
<dbReference type="GO" id="GO:0051213">
    <property type="term" value="F:dioxygenase activity"/>
    <property type="evidence" value="ECO:0007669"/>
    <property type="project" value="UniProtKB-KW"/>
</dbReference>
<dbReference type="GO" id="GO:0046872">
    <property type="term" value="F:metal ion binding"/>
    <property type="evidence" value="ECO:0007669"/>
    <property type="project" value="UniProtKB-KW"/>
</dbReference>
<dbReference type="RefSeq" id="WP_006521300.1">
    <property type="nucleotide sequence ID" value="NC_021184.1"/>
</dbReference>
<protein>
    <submittedName>
        <fullName evidence="3">4-hydroxyphenylpyruvate dioxygenase/hemolysin-like protein</fullName>
    </submittedName>
</protein>
<organism evidence="3 4">
    <name type="scientific">Desulfoscipio gibsoniae DSM 7213</name>
    <dbReference type="NCBI Taxonomy" id="767817"/>
    <lineage>
        <taxon>Bacteria</taxon>
        <taxon>Bacillati</taxon>
        <taxon>Bacillota</taxon>
        <taxon>Clostridia</taxon>
        <taxon>Eubacteriales</taxon>
        <taxon>Desulfallaceae</taxon>
        <taxon>Desulfoscipio</taxon>
    </lineage>
</organism>
<dbReference type="AlphaFoldDB" id="R4KBS0"/>
<dbReference type="PROSITE" id="PS51819">
    <property type="entry name" value="VOC"/>
    <property type="match status" value="1"/>
</dbReference>
<dbReference type="PANTHER" id="PTHR43048:SF3">
    <property type="entry name" value="METHYLMALONYL-COA EPIMERASE, MITOCHONDRIAL"/>
    <property type="match status" value="1"/>
</dbReference>
<accession>R4KBS0</accession>
<dbReference type="OrthoDB" id="9788468at2"/>
<sequence>MKLEKIDHICIAVKDVKKAEQVYSNAFDIKAVDYYVDENEKINVVRFMIGEVGFELMESTDPDGEVAKFIEKNGEGVFLISFKVPDTVESMDELSKKGLPLLDKKPRKWRNSNFTFLHPKGFNGVLLELID</sequence>
<dbReference type="GO" id="GO:0004493">
    <property type="term" value="F:methylmalonyl-CoA epimerase activity"/>
    <property type="evidence" value="ECO:0007669"/>
    <property type="project" value="TreeGrafter"/>
</dbReference>
<name>R4KBS0_9FIRM</name>
<dbReference type="SUPFAM" id="SSF54593">
    <property type="entry name" value="Glyoxalase/Bleomycin resistance protein/Dihydroxybiphenyl dioxygenase"/>
    <property type="match status" value="1"/>
</dbReference>
<evidence type="ECO:0000313" key="3">
    <source>
        <dbReference type="EMBL" id="AGL00633.1"/>
    </source>
</evidence>
<keyword evidence="4" id="KW-1185">Reference proteome</keyword>
<evidence type="ECO:0000259" key="2">
    <source>
        <dbReference type="PROSITE" id="PS51819"/>
    </source>
</evidence>
<dbReference type="Gene3D" id="3.10.180.10">
    <property type="entry name" value="2,3-Dihydroxybiphenyl 1,2-Dioxygenase, domain 1"/>
    <property type="match status" value="1"/>
</dbReference>
<dbReference type="STRING" id="767817.Desgi_1108"/>
<dbReference type="Pfam" id="PF13669">
    <property type="entry name" value="Glyoxalase_4"/>
    <property type="match status" value="1"/>
</dbReference>
<keyword evidence="3" id="KW-0670">Pyruvate</keyword>
<dbReference type="PANTHER" id="PTHR43048">
    <property type="entry name" value="METHYLMALONYL-COA EPIMERASE"/>
    <property type="match status" value="1"/>
</dbReference>